<reference evidence="6" key="1">
    <citation type="journal article" date="2018" name="Antonie Van Leeuwenhoek">
        <title>Proteinivorax hydrogeniformans sp. nov., an anaerobic, haloalkaliphilic bacterium fermenting proteinaceous compounds with high hydrogen production.</title>
        <authorList>
            <person name="Boltyanskaya Y."/>
            <person name="Detkova E."/>
            <person name="Pimenov N."/>
            <person name="Kevbrin V."/>
        </authorList>
    </citation>
    <scope>NUCLEOTIDE SEQUENCE</scope>
    <source>
        <strain evidence="6">Z-710</strain>
    </source>
</reference>
<feature type="domain" description="PDZ" evidence="5">
    <location>
        <begin position="276"/>
        <end position="367"/>
    </location>
</feature>
<dbReference type="SMART" id="SM00228">
    <property type="entry name" value="PDZ"/>
    <property type="match status" value="1"/>
</dbReference>
<dbReference type="GO" id="GO:0004252">
    <property type="term" value="F:serine-type endopeptidase activity"/>
    <property type="evidence" value="ECO:0007669"/>
    <property type="project" value="InterPro"/>
</dbReference>
<keyword evidence="2" id="KW-0378">Hydrolase</keyword>
<evidence type="ECO:0000259" key="5">
    <source>
        <dbReference type="PROSITE" id="PS50106"/>
    </source>
</evidence>
<dbReference type="PRINTS" id="PR00834">
    <property type="entry name" value="PROTEASES2C"/>
</dbReference>
<name>A0AAU8HTA2_9FIRM</name>
<dbReference type="GO" id="GO:0006508">
    <property type="term" value="P:proteolysis"/>
    <property type="evidence" value="ECO:0007669"/>
    <property type="project" value="UniProtKB-KW"/>
</dbReference>
<dbReference type="SUPFAM" id="SSF50494">
    <property type="entry name" value="Trypsin-like serine proteases"/>
    <property type="match status" value="1"/>
</dbReference>
<dbReference type="InterPro" id="IPR001940">
    <property type="entry name" value="Peptidase_S1C"/>
</dbReference>
<dbReference type="PANTHER" id="PTHR43343">
    <property type="entry name" value="PEPTIDASE S12"/>
    <property type="match status" value="1"/>
</dbReference>
<dbReference type="Pfam" id="PF13180">
    <property type="entry name" value="PDZ_2"/>
    <property type="match status" value="1"/>
</dbReference>
<proteinExistence type="predicted"/>
<keyword evidence="4" id="KW-0812">Transmembrane</keyword>
<dbReference type="SUPFAM" id="SSF50156">
    <property type="entry name" value="PDZ domain-like"/>
    <property type="match status" value="1"/>
</dbReference>
<dbReference type="InterPro" id="IPR009003">
    <property type="entry name" value="Peptidase_S1_PA"/>
</dbReference>
<protein>
    <submittedName>
        <fullName evidence="6">Trypsin-like peptidase domain-containing protein</fullName>
    </submittedName>
</protein>
<sequence>MDHFEYYYKPKRSGIIALIVVALIAGLVGGIAGAFFSGPKQPEESIPPEQTQGTIPDPTDPDNDFSWEIYEYQKTPVVEAVQKVGPSVVGISTFVSRRDIFQGTDELVQRGVGSGLIVDSSGYIITNYHVIEDADTIVVTLDTGEEVEAEVVGSDPGTDISVLKVAKNDLPAAKFADSDKLLAGETTIAIGNPTGLDLQQSVAVGVVSATDRALEVYDWVFSLVQTDAAINPGNSGGPLLNAVGEVIGINSVKISDAEGLGFAIPSNTVRDVANEIIETGRVRRPIVGIAINEISSIHARQYDLPVDHGLYVVDVAPDSPAAEAKIRQNDIITEVNGQRIDSLRDFRRIISGKQVGEAVEMTLYRGEKEQTIEVTLAEYQEE</sequence>
<dbReference type="PANTHER" id="PTHR43343:SF3">
    <property type="entry name" value="PROTEASE DO-LIKE 8, CHLOROPLASTIC"/>
    <property type="match status" value="1"/>
</dbReference>
<dbReference type="Gene3D" id="2.30.42.10">
    <property type="match status" value="1"/>
</dbReference>
<evidence type="ECO:0000256" key="3">
    <source>
        <dbReference type="SAM" id="MobiDB-lite"/>
    </source>
</evidence>
<evidence type="ECO:0000256" key="4">
    <source>
        <dbReference type="SAM" id="Phobius"/>
    </source>
</evidence>
<gene>
    <name evidence="6" type="ORF">PRVXH_002670</name>
</gene>
<dbReference type="InterPro" id="IPR036034">
    <property type="entry name" value="PDZ_sf"/>
</dbReference>
<dbReference type="PROSITE" id="PS50106">
    <property type="entry name" value="PDZ"/>
    <property type="match status" value="1"/>
</dbReference>
<feature type="region of interest" description="Disordered" evidence="3">
    <location>
        <begin position="39"/>
        <end position="63"/>
    </location>
</feature>
<dbReference type="EMBL" id="CP159485">
    <property type="protein sequence ID" value="XCI28699.1"/>
    <property type="molecule type" value="Genomic_DNA"/>
</dbReference>
<evidence type="ECO:0000256" key="2">
    <source>
        <dbReference type="ARBA" id="ARBA00022801"/>
    </source>
</evidence>
<feature type="transmembrane region" description="Helical" evidence="4">
    <location>
        <begin position="15"/>
        <end position="36"/>
    </location>
</feature>
<keyword evidence="4" id="KW-0472">Membrane</keyword>
<evidence type="ECO:0000313" key="6">
    <source>
        <dbReference type="EMBL" id="XCI28699.1"/>
    </source>
</evidence>
<dbReference type="InterPro" id="IPR051201">
    <property type="entry name" value="Chloro_Bact_Ser_Proteases"/>
</dbReference>
<organism evidence="6">
    <name type="scientific">Proteinivorax hydrogeniformans</name>
    <dbReference type="NCBI Taxonomy" id="1826727"/>
    <lineage>
        <taxon>Bacteria</taxon>
        <taxon>Bacillati</taxon>
        <taxon>Bacillota</taxon>
        <taxon>Clostridia</taxon>
        <taxon>Eubacteriales</taxon>
        <taxon>Proteinivoracaceae</taxon>
        <taxon>Proteinivorax</taxon>
    </lineage>
</organism>
<dbReference type="AlphaFoldDB" id="A0AAU8HTA2"/>
<dbReference type="Pfam" id="PF13365">
    <property type="entry name" value="Trypsin_2"/>
    <property type="match status" value="1"/>
</dbReference>
<dbReference type="CDD" id="cd06779">
    <property type="entry name" value="cpPDZ_Deg_HtrA-like"/>
    <property type="match status" value="1"/>
</dbReference>
<reference evidence="6" key="2">
    <citation type="submission" date="2024-06" db="EMBL/GenBank/DDBJ databases">
        <authorList>
            <person name="Petrova K.O."/>
            <person name="Toshchakov S.V."/>
            <person name="Boltjanskaja Y.V."/>
            <person name="Kevbrin V.V."/>
        </authorList>
    </citation>
    <scope>NUCLEOTIDE SEQUENCE</scope>
    <source>
        <strain evidence="6">Z-710</strain>
    </source>
</reference>
<dbReference type="Gene3D" id="2.40.10.120">
    <property type="match status" value="1"/>
</dbReference>
<keyword evidence="4" id="KW-1133">Transmembrane helix</keyword>
<keyword evidence="1" id="KW-0645">Protease</keyword>
<accession>A0AAU8HTA2</accession>
<dbReference type="RefSeq" id="WP_353893251.1">
    <property type="nucleotide sequence ID" value="NZ_CP159485.1"/>
</dbReference>
<evidence type="ECO:0000256" key="1">
    <source>
        <dbReference type="ARBA" id="ARBA00022670"/>
    </source>
</evidence>
<dbReference type="InterPro" id="IPR001478">
    <property type="entry name" value="PDZ"/>
</dbReference>